<sequence>MLLTKLFTYIASTLLANILIVEILPPVYAKSGEPIESRNSLDKLALNPSFPTYTDDTLLQGNNPEIHPAQSNQGEVIPCPFTSNTWGLTTTTTITGIGQQYLIQNFDSRLIENDIEVLDGIEFDLDRILAHEFEQEGVLVAKCCPI</sequence>
<name>A0A7D7L917_9NOSO</name>
<keyword evidence="1" id="KW-0614">Plasmid</keyword>
<evidence type="ECO:0000313" key="2">
    <source>
        <dbReference type="Proteomes" id="UP000514713"/>
    </source>
</evidence>
<organism evidence="1 2">
    <name type="scientific">Nostoc edaphicum CCNP1411</name>
    <dbReference type="NCBI Taxonomy" id="1472755"/>
    <lineage>
        <taxon>Bacteria</taxon>
        <taxon>Bacillati</taxon>
        <taxon>Cyanobacteriota</taxon>
        <taxon>Cyanophyceae</taxon>
        <taxon>Nostocales</taxon>
        <taxon>Nostocaceae</taxon>
        <taxon>Nostoc</taxon>
    </lineage>
</organism>
<dbReference type="EMBL" id="CP054695">
    <property type="protein sequence ID" value="QMS86228.1"/>
    <property type="molecule type" value="Genomic_DNA"/>
</dbReference>
<reference evidence="2" key="1">
    <citation type="submission" date="2020-06" db="EMBL/GenBank/DDBJ databases">
        <title>Nostoc edaphicum CCNP1411 genome.</title>
        <authorList>
            <person name="Fidor A."/>
            <person name="Grabski M."/>
            <person name="Gawor J."/>
            <person name="Gromadka R."/>
            <person name="Wegrzyn G."/>
            <person name="Mazur-Marzec H."/>
        </authorList>
    </citation>
    <scope>NUCLEOTIDE SEQUENCE [LARGE SCALE GENOMIC DNA]</scope>
    <source>
        <strain evidence="2">CCNP1411</strain>
        <plasmid evidence="2">pne_3</plasmid>
    </source>
</reference>
<dbReference type="RefSeq" id="WP_181927139.1">
    <property type="nucleotide sequence ID" value="NZ_CP054695.1"/>
</dbReference>
<evidence type="ECO:0000313" key="1">
    <source>
        <dbReference type="EMBL" id="QMS86228.1"/>
    </source>
</evidence>
<accession>A0A7D7L917</accession>
<dbReference type="Proteomes" id="UP000514713">
    <property type="component" value="Plasmid pNe_3"/>
</dbReference>
<dbReference type="KEGG" id="ned:HUN01_00990"/>
<keyword evidence="2" id="KW-1185">Reference proteome</keyword>
<gene>
    <name evidence="1" type="ORF">HUN01_00990</name>
</gene>
<dbReference type="AlphaFoldDB" id="A0A7D7L917"/>
<protein>
    <submittedName>
        <fullName evidence="1">Uncharacterized protein</fullName>
    </submittedName>
</protein>
<geneLocation type="plasmid" evidence="2">
    <name>pne_3</name>
</geneLocation>
<proteinExistence type="predicted"/>